<dbReference type="RefSeq" id="XP_001218336.1">
    <property type="nucleotide sequence ID" value="XM_001218335.1"/>
</dbReference>
<gene>
    <name evidence="4" type="ORF">ATEG_09714</name>
</gene>
<dbReference type="Pfam" id="PF24120">
    <property type="entry name" value="SsdA_C"/>
    <property type="match status" value="1"/>
</dbReference>
<dbReference type="Pfam" id="PF12796">
    <property type="entry name" value="Ank_2"/>
    <property type="match status" value="1"/>
</dbReference>
<dbReference type="SUPFAM" id="SSF48403">
    <property type="entry name" value="Ankyrin repeat"/>
    <property type="match status" value="1"/>
</dbReference>
<evidence type="ECO:0000256" key="2">
    <source>
        <dbReference type="SAM" id="Coils"/>
    </source>
</evidence>
<dbReference type="PANTHER" id="PTHR24147">
    <property type="entry name" value="ANKYRIN REPEAT DOMAIN 36-RELATED"/>
    <property type="match status" value="1"/>
</dbReference>
<feature type="repeat" description="ANK" evidence="1">
    <location>
        <begin position="206"/>
        <end position="238"/>
    </location>
</feature>
<dbReference type="EMBL" id="CH476608">
    <property type="protein sequence ID" value="EAU29905.1"/>
    <property type="molecule type" value="Genomic_DNA"/>
</dbReference>
<dbReference type="GeneID" id="4354401"/>
<dbReference type="HOGENOM" id="CLU_042425_0_0_1"/>
<dbReference type="eggNOG" id="ENOG502SGEC">
    <property type="taxonomic scope" value="Eukaryota"/>
</dbReference>
<evidence type="ECO:0000313" key="5">
    <source>
        <dbReference type="Proteomes" id="UP000007963"/>
    </source>
</evidence>
<dbReference type="OrthoDB" id="341259at2759"/>
<dbReference type="InterPro" id="IPR036770">
    <property type="entry name" value="Ankyrin_rpt-contain_sf"/>
</dbReference>
<dbReference type="InterPro" id="IPR057517">
    <property type="entry name" value="SsdA-like_C"/>
</dbReference>
<feature type="coiled-coil region" evidence="2">
    <location>
        <begin position="433"/>
        <end position="508"/>
    </location>
</feature>
<evidence type="ECO:0000256" key="1">
    <source>
        <dbReference type="PROSITE-ProRule" id="PRU00023"/>
    </source>
</evidence>
<dbReference type="Gene3D" id="1.25.40.20">
    <property type="entry name" value="Ankyrin repeat-containing domain"/>
    <property type="match status" value="1"/>
</dbReference>
<protein>
    <recommendedName>
        <fullName evidence="3">Single-strand DNA deaminase toxin A-like C-terminal domain-containing protein</fullName>
    </recommendedName>
</protein>
<evidence type="ECO:0000313" key="4">
    <source>
        <dbReference type="EMBL" id="EAU29905.1"/>
    </source>
</evidence>
<dbReference type="InterPro" id="IPR002110">
    <property type="entry name" value="Ankyrin_rpt"/>
</dbReference>
<dbReference type="InterPro" id="IPR050657">
    <property type="entry name" value="Ankyrin_repeat_domain"/>
</dbReference>
<accession>Q0C9C0</accession>
<feature type="domain" description="Single-strand DNA deaminase toxin A-like C-terminal" evidence="3">
    <location>
        <begin position="359"/>
        <end position="416"/>
    </location>
</feature>
<proteinExistence type="predicted"/>
<reference evidence="5" key="1">
    <citation type="submission" date="2005-09" db="EMBL/GenBank/DDBJ databases">
        <title>Annotation of the Aspergillus terreus NIH2624 genome.</title>
        <authorList>
            <person name="Birren B.W."/>
            <person name="Lander E.S."/>
            <person name="Galagan J.E."/>
            <person name="Nusbaum C."/>
            <person name="Devon K."/>
            <person name="Henn M."/>
            <person name="Ma L.-J."/>
            <person name="Jaffe D.B."/>
            <person name="Butler J."/>
            <person name="Alvarez P."/>
            <person name="Gnerre S."/>
            <person name="Grabherr M."/>
            <person name="Kleber M."/>
            <person name="Mauceli E.W."/>
            <person name="Brockman W."/>
            <person name="Rounsley S."/>
            <person name="Young S.K."/>
            <person name="LaButti K."/>
            <person name="Pushparaj V."/>
            <person name="DeCaprio D."/>
            <person name="Crawford M."/>
            <person name="Koehrsen M."/>
            <person name="Engels R."/>
            <person name="Montgomery P."/>
            <person name="Pearson M."/>
            <person name="Howarth C."/>
            <person name="Larson L."/>
            <person name="Luoma S."/>
            <person name="White J."/>
            <person name="Alvarado L."/>
            <person name="Kodira C.D."/>
            <person name="Zeng Q."/>
            <person name="Oleary S."/>
            <person name="Yandava C."/>
            <person name="Denning D.W."/>
            <person name="Nierman W.C."/>
            <person name="Milne T."/>
            <person name="Madden K."/>
        </authorList>
    </citation>
    <scope>NUCLEOTIDE SEQUENCE [LARGE SCALE GENOMIC DNA]</scope>
    <source>
        <strain evidence="5">NIH 2624 / FGSC A1156</strain>
    </source>
</reference>
<name>Q0C9C0_ASPTN</name>
<feature type="repeat" description="ANK" evidence="1">
    <location>
        <begin position="173"/>
        <end position="205"/>
    </location>
</feature>
<keyword evidence="1" id="KW-0040">ANK repeat</keyword>
<dbReference type="SMART" id="SM00248">
    <property type="entry name" value="ANK"/>
    <property type="match status" value="2"/>
</dbReference>
<evidence type="ECO:0000259" key="3">
    <source>
        <dbReference type="Pfam" id="PF24120"/>
    </source>
</evidence>
<dbReference type="STRING" id="341663.Q0C9C0"/>
<dbReference type="PROSITE" id="PS50088">
    <property type="entry name" value="ANK_REPEAT"/>
    <property type="match status" value="2"/>
</dbReference>
<sequence>MEKTFPETDVIWWNAKSYYIRCPFCEEVHRHGVNWKTGNLRYSHCEKMASYRCCFPMNDHGEVAYEIDKRQGRYINICLSHDSDTEDDDDVDRLAVELAQKATLAVQREEAYGNIYEDSKETIRVDLEGDEPFEHKRISDAIRACVNGNTRAVQNYLETSSEVQLFVRGRFFDGKTTLISAAAGQSSEMLSLLLKHGAEVNAIDKCGRSALMEAALFGWIDNVKVLLQHNADKDIRDGENRLAIDLARDHYKNRREVYERSGGDLTSSSKRREGYIEDTFRRDMDRRDIVRLLGGEDCKSKIVFGKPPTLSLSTSYSFTPSRMRDSLVLRGPIEEYPISRRGKTVARLERGGKFPSIGAMSGWSHDTVQSLMVDGRQWTDDVFYIATVVGHHLPSHNYDRGKDGRYNACHAEKQLIAYFIDRHVFLPRDGESDSELDDEIERVEDRLEQCLSRSEIGREVASHRQKKKDLEDELFDGDEKLVGKYDQIDALKLELKSVEATLNRLIADPRARPILKLESQLMILYQRQNRHADLIDMAKAPPPASLTEAVILISSSPCQDCRAFKDKVNKVQESDDCDLVHPPQMDVCVNQETMQEPFMSHETL</sequence>
<keyword evidence="2" id="KW-0175">Coiled coil</keyword>
<dbReference type="PANTHER" id="PTHR24147:SF53">
    <property type="entry name" value="ANKYRIN REPEAT DOMAIN 26"/>
    <property type="match status" value="1"/>
</dbReference>
<dbReference type="AlphaFoldDB" id="Q0C9C0"/>
<dbReference type="Proteomes" id="UP000007963">
    <property type="component" value="Unassembled WGS sequence"/>
</dbReference>
<dbReference type="OMA" id="RDHYKNR"/>
<organism evidence="4 5">
    <name type="scientific">Aspergillus terreus (strain NIH 2624 / FGSC A1156)</name>
    <dbReference type="NCBI Taxonomy" id="341663"/>
    <lineage>
        <taxon>Eukaryota</taxon>
        <taxon>Fungi</taxon>
        <taxon>Dikarya</taxon>
        <taxon>Ascomycota</taxon>
        <taxon>Pezizomycotina</taxon>
        <taxon>Eurotiomycetes</taxon>
        <taxon>Eurotiomycetidae</taxon>
        <taxon>Eurotiales</taxon>
        <taxon>Aspergillaceae</taxon>
        <taxon>Aspergillus</taxon>
        <taxon>Aspergillus subgen. Circumdati</taxon>
    </lineage>
</organism>
<dbReference type="VEuPathDB" id="FungiDB:ATEG_09714"/>
<dbReference type="PROSITE" id="PS50297">
    <property type="entry name" value="ANK_REP_REGION"/>
    <property type="match status" value="2"/>
</dbReference>